<evidence type="ECO:0000256" key="4">
    <source>
        <dbReference type="ARBA" id="ARBA00023015"/>
    </source>
</evidence>
<keyword evidence="5" id="KW-0804">Transcription</keyword>
<keyword evidence="8" id="KW-1185">Reference proteome</keyword>
<dbReference type="InterPro" id="IPR001965">
    <property type="entry name" value="Znf_PHD"/>
</dbReference>
<dbReference type="PROSITE" id="PS01359">
    <property type="entry name" value="ZF_PHD_1"/>
    <property type="match status" value="1"/>
</dbReference>
<dbReference type="CDD" id="cd15556">
    <property type="entry name" value="PHD_MMD1_like"/>
    <property type="match status" value="1"/>
</dbReference>
<keyword evidence="2" id="KW-0863">Zinc-finger</keyword>
<accession>A0A6A1VEN3</accession>
<dbReference type="Pfam" id="PF25874">
    <property type="entry name" value="WHD_plant_repro"/>
    <property type="match status" value="1"/>
</dbReference>
<dbReference type="OrthoDB" id="436852at2759"/>
<dbReference type="InterPro" id="IPR019787">
    <property type="entry name" value="Znf_PHD-finger"/>
</dbReference>
<dbReference type="InterPro" id="IPR013083">
    <property type="entry name" value="Znf_RING/FYVE/PHD"/>
</dbReference>
<name>A0A6A1VEN3_9ROSI</name>
<dbReference type="PANTHER" id="PTHR46201">
    <property type="entry name" value="PHD FINGER PROTEIN MALE MEIOCYTE DEATH 1-RELATED"/>
    <property type="match status" value="1"/>
</dbReference>
<dbReference type="AlphaFoldDB" id="A0A6A1VEN3"/>
<dbReference type="InterPro" id="IPR057765">
    <property type="entry name" value="MS1-like_ubiquitin"/>
</dbReference>
<keyword evidence="1" id="KW-0479">Metal-binding</keyword>
<evidence type="ECO:0000313" key="7">
    <source>
        <dbReference type="EMBL" id="KAB1211005.1"/>
    </source>
</evidence>
<evidence type="ECO:0000259" key="6">
    <source>
        <dbReference type="SMART" id="SM00249"/>
    </source>
</evidence>
<comment type="caution">
    <text evidence="7">The sequence shown here is derived from an EMBL/GenBank/DDBJ whole genome shotgun (WGS) entry which is preliminary data.</text>
</comment>
<dbReference type="InterPro" id="IPR011011">
    <property type="entry name" value="Znf_FYVE_PHD"/>
</dbReference>
<proteinExistence type="predicted"/>
<dbReference type="InterPro" id="IPR019786">
    <property type="entry name" value="Zinc_finger_PHD-type_CS"/>
</dbReference>
<dbReference type="EMBL" id="RXIC02000024">
    <property type="protein sequence ID" value="KAB1211005.1"/>
    <property type="molecule type" value="Genomic_DNA"/>
</dbReference>
<evidence type="ECO:0000256" key="2">
    <source>
        <dbReference type="ARBA" id="ARBA00022771"/>
    </source>
</evidence>
<dbReference type="GO" id="GO:0008270">
    <property type="term" value="F:zinc ion binding"/>
    <property type="evidence" value="ECO:0007669"/>
    <property type="project" value="UniProtKB-KW"/>
</dbReference>
<dbReference type="Proteomes" id="UP000516437">
    <property type="component" value="Chromosome 6"/>
</dbReference>
<dbReference type="Pfam" id="PF25565">
    <property type="entry name" value="Ubiquitin_At1g33420"/>
    <property type="match status" value="1"/>
</dbReference>
<sequence>MVVNDRPLKRMKRRIFADLYDFFSFPEAAEAEKAVEGQQPFRDSVRTFLERHAQLTLTPSVLPSLLTWQVLFRVTNSPDPVVVTLFVVEEDVTGSTRRSVYCDQCRVVGWSGHPVCRKRYHFIIRREESGHAMDGCKGSCSKCGNHSYISEARSRCKCGSSEVTADEDLEDWVHLQLEDHTHLLHGVVHSNGYGHLLTLNGKEGGSKFLSGRDIMDFWDRLCTSLAVRKVSVMDASKKYGTEYRLLHAITKGHPWYGEWGYEFGAGSYALTQEAYRKAVDELSSMTLSSFSFQGRGPRTRMQDIIAFYQSLSDKQLQTIKDLFAHLLSLIHKARKAAAPSTSEKPEFSTSDTLISWTRNDVECVEQAMIKVLLAAAGEASWVTRRALKGAVCKSASPELLDYCLKHLGGKIAANGMVVLSRYNSISSAVEFRLERSSMVHGGSDLNSNYPSAEQIVSDLKFLYASILHPDTMLNFRPEEMRERLIDSATKLLDCKQFMKDYEPSRMAANNPFAIQLWCYVELSDQAKDDLVLPPELVILPLNATFADLKNETTRAFQQVYAMFKRFQAEELPDFGSIEDSITLKLLVGSSASIRVQGQCPAKYGLSRFRMERGMEKWTVDCACGAKDDDGERMLACDTCGVWQHTRCAGIDNSDAIPTKFVCARCSKLYSKVSEKVTDTGSETTGGLLPSASCRDAAVATDGLGFASNVTLTFGVR</sequence>
<dbReference type="Gene3D" id="3.30.40.10">
    <property type="entry name" value="Zinc/RING finger domain, C3HC4 (zinc finger)"/>
    <property type="match status" value="1"/>
</dbReference>
<dbReference type="Pfam" id="PF00628">
    <property type="entry name" value="PHD"/>
    <property type="match status" value="1"/>
</dbReference>
<evidence type="ECO:0000256" key="3">
    <source>
        <dbReference type="ARBA" id="ARBA00022833"/>
    </source>
</evidence>
<dbReference type="InterPro" id="IPR059080">
    <property type="entry name" value="WHD_PTC1"/>
</dbReference>
<evidence type="ECO:0000256" key="5">
    <source>
        <dbReference type="ARBA" id="ARBA00023163"/>
    </source>
</evidence>
<gene>
    <name evidence="7" type="ORF">CJ030_MR6G019604</name>
</gene>
<keyword evidence="3" id="KW-0862">Zinc</keyword>
<dbReference type="PANTHER" id="PTHR46201:SF6">
    <property type="entry name" value="PHD FINGER PLANT-LIKE PROTEIN"/>
    <property type="match status" value="1"/>
</dbReference>
<keyword evidence="4" id="KW-0805">Transcription regulation</keyword>
<protein>
    <recommendedName>
        <fullName evidence="6">Zinc finger PHD-type domain-containing protein</fullName>
    </recommendedName>
</protein>
<reference evidence="7 8" key="1">
    <citation type="journal article" date="2019" name="Plant Biotechnol. J.">
        <title>The red bayberry genome and genetic basis of sex determination.</title>
        <authorList>
            <person name="Jia H.M."/>
            <person name="Jia H.J."/>
            <person name="Cai Q.L."/>
            <person name="Wang Y."/>
            <person name="Zhao H.B."/>
            <person name="Yang W.F."/>
            <person name="Wang G.Y."/>
            <person name="Li Y.H."/>
            <person name="Zhan D.L."/>
            <person name="Shen Y.T."/>
            <person name="Niu Q.F."/>
            <person name="Chang L."/>
            <person name="Qiu J."/>
            <person name="Zhao L."/>
            <person name="Xie H.B."/>
            <person name="Fu W.Y."/>
            <person name="Jin J."/>
            <person name="Li X.W."/>
            <person name="Jiao Y."/>
            <person name="Zhou C.C."/>
            <person name="Tu T."/>
            <person name="Chai C.Y."/>
            <person name="Gao J.L."/>
            <person name="Fan L.J."/>
            <person name="van de Weg E."/>
            <person name="Wang J.Y."/>
            <person name="Gao Z.S."/>
        </authorList>
    </citation>
    <scope>NUCLEOTIDE SEQUENCE [LARGE SCALE GENOMIC DNA]</scope>
    <source>
        <tissue evidence="7">Leaves</tissue>
    </source>
</reference>
<dbReference type="InterPro" id="IPR058054">
    <property type="entry name" value="Znf_MS1-like"/>
</dbReference>
<organism evidence="7 8">
    <name type="scientific">Morella rubra</name>
    <name type="common">Chinese bayberry</name>
    <dbReference type="NCBI Taxonomy" id="262757"/>
    <lineage>
        <taxon>Eukaryota</taxon>
        <taxon>Viridiplantae</taxon>
        <taxon>Streptophyta</taxon>
        <taxon>Embryophyta</taxon>
        <taxon>Tracheophyta</taxon>
        <taxon>Spermatophyta</taxon>
        <taxon>Magnoliopsida</taxon>
        <taxon>eudicotyledons</taxon>
        <taxon>Gunneridae</taxon>
        <taxon>Pentapetalae</taxon>
        <taxon>rosids</taxon>
        <taxon>fabids</taxon>
        <taxon>Fagales</taxon>
        <taxon>Myricaceae</taxon>
        <taxon>Morella</taxon>
    </lineage>
</organism>
<dbReference type="SMART" id="SM00249">
    <property type="entry name" value="PHD"/>
    <property type="match status" value="1"/>
</dbReference>
<dbReference type="SUPFAM" id="SSF57903">
    <property type="entry name" value="FYVE/PHD zinc finger"/>
    <property type="match status" value="1"/>
</dbReference>
<feature type="domain" description="Zinc finger PHD-type" evidence="6">
    <location>
        <begin position="620"/>
        <end position="666"/>
    </location>
</feature>
<evidence type="ECO:0000256" key="1">
    <source>
        <dbReference type="ARBA" id="ARBA00022723"/>
    </source>
</evidence>
<evidence type="ECO:0000313" key="8">
    <source>
        <dbReference type="Proteomes" id="UP000516437"/>
    </source>
</evidence>